<protein>
    <submittedName>
        <fullName evidence="13">SusC/RagA family TonB-linked outer membrane protein</fullName>
    </submittedName>
</protein>
<keyword evidence="7 8" id="KW-0998">Cell outer membrane</keyword>
<dbReference type="SUPFAM" id="SSF49464">
    <property type="entry name" value="Carboxypeptidase regulatory domain-like"/>
    <property type="match status" value="1"/>
</dbReference>
<keyword evidence="3 8" id="KW-1134">Transmembrane beta strand</keyword>
<dbReference type="Pfam" id="PF00593">
    <property type="entry name" value="TonB_dep_Rec_b-barrel"/>
    <property type="match status" value="1"/>
</dbReference>
<dbReference type="Gene3D" id="2.60.40.1120">
    <property type="entry name" value="Carboxypeptidase-like, regulatory domain"/>
    <property type="match status" value="1"/>
</dbReference>
<dbReference type="NCBIfam" id="TIGR04056">
    <property type="entry name" value="OMP_RagA_SusC"/>
    <property type="match status" value="1"/>
</dbReference>
<dbReference type="InterPro" id="IPR037066">
    <property type="entry name" value="Plug_dom_sf"/>
</dbReference>
<dbReference type="Pfam" id="PF07715">
    <property type="entry name" value="Plug"/>
    <property type="match status" value="1"/>
</dbReference>
<evidence type="ECO:0000256" key="10">
    <source>
        <dbReference type="SAM" id="SignalP"/>
    </source>
</evidence>
<keyword evidence="4 8" id="KW-0812">Transmembrane</keyword>
<dbReference type="InterPro" id="IPR012910">
    <property type="entry name" value="Plug_dom"/>
</dbReference>
<comment type="caution">
    <text evidence="13">The sequence shown here is derived from an EMBL/GenBank/DDBJ whole genome shotgun (WGS) entry which is preliminary data.</text>
</comment>
<dbReference type="NCBIfam" id="TIGR04057">
    <property type="entry name" value="SusC_RagA_signa"/>
    <property type="match status" value="1"/>
</dbReference>
<dbReference type="InterPro" id="IPR000531">
    <property type="entry name" value="Beta-barrel_TonB"/>
</dbReference>
<accession>A0ABW2U4E7</accession>
<keyword evidence="10" id="KW-0732">Signal</keyword>
<evidence type="ECO:0000259" key="11">
    <source>
        <dbReference type="Pfam" id="PF00593"/>
    </source>
</evidence>
<dbReference type="InterPro" id="IPR023997">
    <property type="entry name" value="TonB-dep_OMP_SusC/RagA_CS"/>
</dbReference>
<evidence type="ECO:0000256" key="7">
    <source>
        <dbReference type="ARBA" id="ARBA00023237"/>
    </source>
</evidence>
<dbReference type="Gene3D" id="2.170.130.10">
    <property type="entry name" value="TonB-dependent receptor, plug domain"/>
    <property type="match status" value="1"/>
</dbReference>
<evidence type="ECO:0000256" key="1">
    <source>
        <dbReference type="ARBA" id="ARBA00004571"/>
    </source>
</evidence>
<evidence type="ECO:0000313" key="14">
    <source>
        <dbReference type="Proteomes" id="UP001596513"/>
    </source>
</evidence>
<sequence>MKKVILMSFVLMFTFLQGVLAQTRTISGRVTDQKTGDGLPGVTVLLKGTTNGISTGADGAYTLTVPESGGTLVFSSVGMTTQERPIGSGAQINVNLVQDSKQLSEVVVTAMGIERDKRTLGYATQEIKGGDLAQKSEPNVVNALQGKVSGVNITGASGLAGSSTNINIRGITSLTGSNQPLFVVDGIPISNETDRTNGGAAGTLYGAQTANRAADIDPENIASISILKGPAAAALYGSRASSGAILITTKSGANISKKLEINATTGVNIQNVLGLPDFQNDYGQGNAGTNTTANGAGDIFSGSRNSWGPRFGTTPTRANGLLLADGSLLPYQAYPDNIRDFFRQGVLYTNGVQLAGNNGASNFSLNVNNTNQKGITEVSTLKRTNVQLGGATTLQNKVKISGSVNFSQTDQLGPQTGNGGSAFGTLGAVPRSFDLQGQPYQSATGANLFFPGADNPNWNLRNANTTSNVTRFINVASIGYDFTPWLSVTYRAGLDAYTDRRKQIAAIGSARNPSGLIFQDNIQYAEFTGDLLVTAKKENLFLDKLNSTLVVGQQINQRRRNEQYVSAQSLSLPGFFNTSNAANFNGSGENTSVRRLLGYYADLTLAYNNYLFLEGTARVDQSSTLPKNNNTYLYPSLSTGFVFTDAFNIDTDFFSYGKIRANVARVGRDADPYVLDTYYAQAGQGNNVANVTFPFNGIVGFTPSTTLGGGEVLKPEFTKSAEIGINLGFFNNRLTLDGTYFKTITRTRFCR</sequence>
<dbReference type="InterPro" id="IPR023996">
    <property type="entry name" value="TonB-dep_OMP_SusC/RagA"/>
</dbReference>
<dbReference type="PROSITE" id="PS52016">
    <property type="entry name" value="TONB_DEPENDENT_REC_3"/>
    <property type="match status" value="1"/>
</dbReference>
<feature type="domain" description="TonB-dependent receptor plug" evidence="12">
    <location>
        <begin position="117"/>
        <end position="244"/>
    </location>
</feature>
<evidence type="ECO:0000259" key="12">
    <source>
        <dbReference type="Pfam" id="PF07715"/>
    </source>
</evidence>
<keyword evidence="14" id="KW-1185">Reference proteome</keyword>
<dbReference type="InterPro" id="IPR039426">
    <property type="entry name" value="TonB-dep_rcpt-like"/>
</dbReference>
<comment type="similarity">
    <text evidence="8 9">Belongs to the TonB-dependent receptor family.</text>
</comment>
<evidence type="ECO:0000313" key="13">
    <source>
        <dbReference type="EMBL" id="MFC7667899.1"/>
    </source>
</evidence>
<keyword evidence="6 8" id="KW-0472">Membrane</keyword>
<reference evidence="14" key="1">
    <citation type="journal article" date="2019" name="Int. J. Syst. Evol. Microbiol.">
        <title>The Global Catalogue of Microorganisms (GCM) 10K type strain sequencing project: providing services to taxonomists for standard genome sequencing and annotation.</title>
        <authorList>
            <consortium name="The Broad Institute Genomics Platform"/>
            <consortium name="The Broad Institute Genome Sequencing Center for Infectious Disease"/>
            <person name="Wu L."/>
            <person name="Ma J."/>
        </authorList>
    </citation>
    <scope>NUCLEOTIDE SEQUENCE [LARGE SCALE GENOMIC DNA]</scope>
    <source>
        <strain evidence="14">JCM 19635</strain>
    </source>
</reference>
<dbReference type="InterPro" id="IPR036942">
    <property type="entry name" value="Beta-barrel_TonB_sf"/>
</dbReference>
<dbReference type="RefSeq" id="WP_380205986.1">
    <property type="nucleotide sequence ID" value="NZ_JBHTEK010000001.1"/>
</dbReference>
<evidence type="ECO:0000256" key="8">
    <source>
        <dbReference type="PROSITE-ProRule" id="PRU01360"/>
    </source>
</evidence>
<evidence type="ECO:0000256" key="5">
    <source>
        <dbReference type="ARBA" id="ARBA00023077"/>
    </source>
</evidence>
<proteinExistence type="inferred from homology"/>
<dbReference type="Pfam" id="PF13715">
    <property type="entry name" value="CarbopepD_reg_2"/>
    <property type="match status" value="1"/>
</dbReference>
<dbReference type="InterPro" id="IPR008969">
    <property type="entry name" value="CarboxyPept-like_regulatory"/>
</dbReference>
<name>A0ABW2U4E7_9BACT</name>
<evidence type="ECO:0000256" key="6">
    <source>
        <dbReference type="ARBA" id="ARBA00023136"/>
    </source>
</evidence>
<dbReference type="Proteomes" id="UP001596513">
    <property type="component" value="Unassembled WGS sequence"/>
</dbReference>
<dbReference type="EMBL" id="JBHTEK010000001">
    <property type="protein sequence ID" value="MFC7667899.1"/>
    <property type="molecule type" value="Genomic_DNA"/>
</dbReference>
<keyword evidence="2 8" id="KW-0813">Transport</keyword>
<feature type="domain" description="TonB-dependent receptor-like beta-barrel" evidence="11">
    <location>
        <begin position="434"/>
        <end position="743"/>
    </location>
</feature>
<organism evidence="13 14">
    <name type="scientific">Hymenobacter humi</name>
    <dbReference type="NCBI Taxonomy" id="1411620"/>
    <lineage>
        <taxon>Bacteria</taxon>
        <taxon>Pseudomonadati</taxon>
        <taxon>Bacteroidota</taxon>
        <taxon>Cytophagia</taxon>
        <taxon>Cytophagales</taxon>
        <taxon>Hymenobacteraceae</taxon>
        <taxon>Hymenobacter</taxon>
    </lineage>
</organism>
<gene>
    <name evidence="13" type="ORF">ACFQT0_11245</name>
</gene>
<feature type="signal peptide" evidence="10">
    <location>
        <begin position="1"/>
        <end position="21"/>
    </location>
</feature>
<comment type="subcellular location">
    <subcellularLocation>
        <location evidence="1 8">Cell outer membrane</location>
        <topology evidence="1 8">Multi-pass membrane protein</topology>
    </subcellularLocation>
</comment>
<evidence type="ECO:0000256" key="4">
    <source>
        <dbReference type="ARBA" id="ARBA00022692"/>
    </source>
</evidence>
<feature type="chain" id="PRO_5045929005" evidence="10">
    <location>
        <begin position="22"/>
        <end position="751"/>
    </location>
</feature>
<keyword evidence="5 9" id="KW-0798">TonB box</keyword>
<evidence type="ECO:0000256" key="3">
    <source>
        <dbReference type="ARBA" id="ARBA00022452"/>
    </source>
</evidence>
<dbReference type="Gene3D" id="2.40.170.20">
    <property type="entry name" value="TonB-dependent receptor, beta-barrel domain"/>
    <property type="match status" value="1"/>
</dbReference>
<evidence type="ECO:0000256" key="2">
    <source>
        <dbReference type="ARBA" id="ARBA00022448"/>
    </source>
</evidence>
<evidence type="ECO:0000256" key="9">
    <source>
        <dbReference type="RuleBase" id="RU003357"/>
    </source>
</evidence>
<dbReference type="SUPFAM" id="SSF56935">
    <property type="entry name" value="Porins"/>
    <property type="match status" value="1"/>
</dbReference>